<keyword evidence="7" id="KW-0472">Membrane</keyword>
<dbReference type="InterPro" id="IPR036890">
    <property type="entry name" value="HATPase_C_sf"/>
</dbReference>
<dbReference type="RefSeq" id="WP_413781019.1">
    <property type="nucleotide sequence ID" value="NZ_JAUOZS010000001.1"/>
</dbReference>
<dbReference type="Proteomes" id="UP001254848">
    <property type="component" value="Unassembled WGS sequence"/>
</dbReference>
<evidence type="ECO:0000256" key="4">
    <source>
        <dbReference type="ARBA" id="ARBA00022679"/>
    </source>
</evidence>
<evidence type="ECO:0000256" key="5">
    <source>
        <dbReference type="ARBA" id="ARBA00022777"/>
    </source>
</evidence>
<dbReference type="PANTHER" id="PTHR43711:SF1">
    <property type="entry name" value="HISTIDINE KINASE 1"/>
    <property type="match status" value="1"/>
</dbReference>
<dbReference type="InterPro" id="IPR036097">
    <property type="entry name" value="HisK_dim/P_sf"/>
</dbReference>
<dbReference type="EMBL" id="JAUOZS010000001">
    <property type="protein sequence ID" value="MDT8902538.1"/>
    <property type="molecule type" value="Genomic_DNA"/>
</dbReference>
<dbReference type="PANTHER" id="PTHR43711">
    <property type="entry name" value="TWO-COMPONENT HISTIDINE KINASE"/>
    <property type="match status" value="1"/>
</dbReference>
<evidence type="ECO:0000313" key="10">
    <source>
        <dbReference type="Proteomes" id="UP001254848"/>
    </source>
</evidence>
<evidence type="ECO:0000313" key="9">
    <source>
        <dbReference type="EMBL" id="MDT8902538.1"/>
    </source>
</evidence>
<dbReference type="PROSITE" id="PS50109">
    <property type="entry name" value="HIS_KIN"/>
    <property type="match status" value="1"/>
</dbReference>
<feature type="domain" description="Histidine kinase" evidence="8">
    <location>
        <begin position="202"/>
        <end position="418"/>
    </location>
</feature>
<evidence type="ECO:0000256" key="1">
    <source>
        <dbReference type="ARBA" id="ARBA00000085"/>
    </source>
</evidence>
<evidence type="ECO:0000256" key="2">
    <source>
        <dbReference type="ARBA" id="ARBA00012438"/>
    </source>
</evidence>
<dbReference type="InterPro" id="IPR005467">
    <property type="entry name" value="His_kinase_dom"/>
</dbReference>
<dbReference type="GO" id="GO:0016301">
    <property type="term" value="F:kinase activity"/>
    <property type="evidence" value="ECO:0007669"/>
    <property type="project" value="UniProtKB-KW"/>
</dbReference>
<comment type="caution">
    <text evidence="9">The sequence shown here is derived from an EMBL/GenBank/DDBJ whole genome shotgun (WGS) entry which is preliminary data.</text>
</comment>
<dbReference type="CDD" id="cd00075">
    <property type="entry name" value="HATPase"/>
    <property type="match status" value="1"/>
</dbReference>
<accession>A0ABU3P1X8</accession>
<name>A0ABU3P1X8_9FIRM</name>
<dbReference type="SUPFAM" id="SSF55874">
    <property type="entry name" value="ATPase domain of HSP90 chaperone/DNA topoisomerase II/histidine kinase"/>
    <property type="match status" value="1"/>
</dbReference>
<keyword evidence="4" id="KW-0808">Transferase</keyword>
<dbReference type="SUPFAM" id="SSF47384">
    <property type="entry name" value="Homodimeric domain of signal transducing histidine kinase"/>
    <property type="match status" value="1"/>
</dbReference>
<keyword evidence="5 9" id="KW-0418">Kinase</keyword>
<dbReference type="InterPro" id="IPR004358">
    <property type="entry name" value="Sig_transdc_His_kin-like_C"/>
</dbReference>
<evidence type="ECO:0000256" key="6">
    <source>
        <dbReference type="ARBA" id="ARBA00023012"/>
    </source>
</evidence>
<protein>
    <recommendedName>
        <fullName evidence="2">histidine kinase</fullName>
        <ecNumber evidence="2">2.7.13.3</ecNumber>
    </recommendedName>
</protein>
<organism evidence="9 10">
    <name type="scientific">Anaeroselena agilis</name>
    <dbReference type="NCBI Taxonomy" id="3063788"/>
    <lineage>
        <taxon>Bacteria</taxon>
        <taxon>Bacillati</taxon>
        <taxon>Bacillota</taxon>
        <taxon>Negativicutes</taxon>
        <taxon>Acetonemataceae</taxon>
        <taxon>Anaeroselena</taxon>
    </lineage>
</organism>
<evidence type="ECO:0000256" key="3">
    <source>
        <dbReference type="ARBA" id="ARBA00022553"/>
    </source>
</evidence>
<proteinExistence type="predicted"/>
<gene>
    <name evidence="9" type="ORF">Q4T40_14915</name>
</gene>
<dbReference type="InterPro" id="IPR003661">
    <property type="entry name" value="HisK_dim/P_dom"/>
</dbReference>
<dbReference type="EC" id="2.7.13.3" evidence="2"/>
<dbReference type="Pfam" id="PF00512">
    <property type="entry name" value="HisKA"/>
    <property type="match status" value="1"/>
</dbReference>
<dbReference type="InterPro" id="IPR050736">
    <property type="entry name" value="Sensor_HK_Regulatory"/>
</dbReference>
<reference evidence="9 10" key="1">
    <citation type="submission" date="2023-07" db="EMBL/GenBank/DDBJ databases">
        <title>The novel representative of Negativicutes class, Anaeroselena agilis gen. nov. sp. nov.</title>
        <authorList>
            <person name="Prokofeva M.I."/>
            <person name="Elcheninov A.G."/>
            <person name="Klyukina A."/>
            <person name="Kublanov I.V."/>
            <person name="Frolov E.N."/>
            <person name="Podosokorskaya O.A."/>
        </authorList>
    </citation>
    <scope>NUCLEOTIDE SEQUENCE [LARGE SCALE GENOMIC DNA]</scope>
    <source>
        <strain evidence="9 10">4137-cl</strain>
    </source>
</reference>
<dbReference type="CDD" id="cd00082">
    <property type="entry name" value="HisKA"/>
    <property type="match status" value="1"/>
</dbReference>
<dbReference type="Pfam" id="PF02518">
    <property type="entry name" value="HATPase_c"/>
    <property type="match status" value="1"/>
</dbReference>
<feature type="transmembrane region" description="Helical" evidence="7">
    <location>
        <begin position="12"/>
        <end position="37"/>
    </location>
</feature>
<keyword evidence="10" id="KW-1185">Reference proteome</keyword>
<comment type="catalytic activity">
    <reaction evidence="1">
        <text>ATP + protein L-histidine = ADP + protein N-phospho-L-histidine.</text>
        <dbReference type="EC" id="2.7.13.3"/>
    </reaction>
</comment>
<keyword evidence="7" id="KW-1133">Transmembrane helix</keyword>
<sequence>MFRKTLRRLTVINSLVFFLVLVWFGGSLYGFVAYQLFDEVDGAMRDRLEAFRVTGGRPAMVFSRPVAFDPRIFLFVRDAGGQVANFYPVDNIEAVRSVAAGARPGKPQMQKAGGHIYRSLSAPYLGGGGALARPEGAFAVKDVVAVAIVDSETAMLRRLLIIILAATAAGMLAAVVAGYFLAGRALVPVRSAWEKQQQFVADASHELRTPLAVVRTNAELLLRYPDRTIQEESVRITSVVRETNRMSRLVATLLTLARADTGQPELVTEEVRLCDLASAAAGQFRPLAAQKGVAIGVTAEDNVLLAADRERLQQLLVILLDNAVKYTPAGGSVSLTCRRQAGQAILTVADTGVGIPPEDVPRIFDRFFRGDRARSRGEGGAGLGLAIARWIVESHGGKIRAESVVGAGTKIIVTLPVK</sequence>
<dbReference type="PRINTS" id="PR00344">
    <property type="entry name" value="BCTRLSENSOR"/>
</dbReference>
<evidence type="ECO:0000259" key="8">
    <source>
        <dbReference type="PROSITE" id="PS50109"/>
    </source>
</evidence>
<feature type="transmembrane region" description="Helical" evidence="7">
    <location>
        <begin position="159"/>
        <end position="182"/>
    </location>
</feature>
<dbReference type="SMART" id="SM00387">
    <property type="entry name" value="HATPase_c"/>
    <property type="match status" value="1"/>
</dbReference>
<keyword evidence="6" id="KW-0902">Two-component regulatory system</keyword>
<dbReference type="SMART" id="SM00388">
    <property type="entry name" value="HisKA"/>
    <property type="match status" value="1"/>
</dbReference>
<evidence type="ECO:0000256" key="7">
    <source>
        <dbReference type="SAM" id="Phobius"/>
    </source>
</evidence>
<keyword evidence="7" id="KW-0812">Transmembrane</keyword>
<dbReference type="InterPro" id="IPR003594">
    <property type="entry name" value="HATPase_dom"/>
</dbReference>
<dbReference type="Gene3D" id="1.10.287.130">
    <property type="match status" value="1"/>
</dbReference>
<keyword evidence="3" id="KW-0597">Phosphoprotein</keyword>
<dbReference type="Gene3D" id="3.30.565.10">
    <property type="entry name" value="Histidine kinase-like ATPase, C-terminal domain"/>
    <property type="match status" value="1"/>
</dbReference>